<evidence type="ECO:0000313" key="4">
    <source>
        <dbReference type="Proteomes" id="UP000326831"/>
    </source>
</evidence>
<evidence type="ECO:0000313" key="3">
    <source>
        <dbReference type="EMBL" id="QEU81866.1"/>
    </source>
</evidence>
<dbReference type="Proteomes" id="UP000634660">
    <property type="component" value="Unassembled WGS sequence"/>
</dbReference>
<organism evidence="3 4">
    <name type="scientific">Streptomyces subrutilus</name>
    <dbReference type="NCBI Taxonomy" id="36818"/>
    <lineage>
        <taxon>Bacteria</taxon>
        <taxon>Bacillati</taxon>
        <taxon>Actinomycetota</taxon>
        <taxon>Actinomycetes</taxon>
        <taxon>Kitasatosporales</taxon>
        <taxon>Streptomycetaceae</taxon>
        <taxon>Streptomyces</taxon>
    </lineage>
</organism>
<accession>A0A5P2URA6</accession>
<reference evidence="3 4" key="2">
    <citation type="submission" date="2017-09" db="EMBL/GenBank/DDBJ databases">
        <authorList>
            <person name="Lee N."/>
            <person name="Cho B.-K."/>
        </authorList>
    </citation>
    <scope>NUCLEOTIDE SEQUENCE [LARGE SCALE GENOMIC DNA]</scope>
    <source>
        <strain evidence="3 4">ATCC 27467</strain>
    </source>
</reference>
<dbReference type="OrthoDB" id="4546454at2"/>
<protein>
    <submittedName>
        <fullName evidence="3">Uncharacterized protein</fullName>
    </submittedName>
</protein>
<name>A0A5P2URA6_9ACTN</name>
<dbReference type="KEGG" id="ssub:CP968_29475"/>
<evidence type="ECO:0000313" key="2">
    <source>
        <dbReference type="EMBL" id="GGZ94168.1"/>
    </source>
</evidence>
<keyword evidence="1" id="KW-0812">Transmembrane</keyword>
<sequence>MAAIDEVRPAGPAACPRCGTADRVEGVPAAYLAAKARYREEVGTGEDQKVTISEENSALALALAPAPPEPSDDSTGCTAIALILVGVGTFIWGAVAGKWFDRDGARRLVPEGDGAGRVVVEPAYEVLGWVSGGAFVLGVLVLFVTARLAARRRRRMSAGRDAADRVWSAAWYCARCGSVHFAADRPVSLHAFRTQVWTAGGYGDEVARHPVP</sequence>
<reference evidence="2" key="3">
    <citation type="submission" date="2020-09" db="EMBL/GenBank/DDBJ databases">
        <authorList>
            <person name="Sun Q."/>
            <person name="Ohkuma M."/>
        </authorList>
    </citation>
    <scope>NUCLEOTIDE SEQUENCE</scope>
    <source>
        <strain evidence="2">JCM 4834</strain>
    </source>
</reference>
<dbReference type="EMBL" id="CP023701">
    <property type="protein sequence ID" value="QEU81866.1"/>
    <property type="molecule type" value="Genomic_DNA"/>
</dbReference>
<keyword evidence="1" id="KW-0472">Membrane</keyword>
<dbReference type="RefSeq" id="WP_150520867.1">
    <property type="nucleotide sequence ID" value="NZ_BMVX01000036.1"/>
</dbReference>
<keyword evidence="1" id="KW-1133">Transmembrane helix</keyword>
<dbReference type="AlphaFoldDB" id="A0A5P2URA6"/>
<dbReference type="Proteomes" id="UP000326831">
    <property type="component" value="Chromosome"/>
</dbReference>
<evidence type="ECO:0000256" key="1">
    <source>
        <dbReference type="SAM" id="Phobius"/>
    </source>
</evidence>
<proteinExistence type="predicted"/>
<feature type="transmembrane region" description="Helical" evidence="1">
    <location>
        <begin position="79"/>
        <end position="100"/>
    </location>
</feature>
<reference evidence="2" key="1">
    <citation type="journal article" date="2014" name="Int. J. Syst. Evol. Microbiol.">
        <title>Complete genome sequence of Corynebacterium casei LMG S-19264T (=DSM 44701T), isolated from a smear-ripened cheese.</title>
        <authorList>
            <consortium name="US DOE Joint Genome Institute (JGI-PGF)"/>
            <person name="Walter F."/>
            <person name="Albersmeier A."/>
            <person name="Kalinowski J."/>
            <person name="Ruckert C."/>
        </authorList>
    </citation>
    <scope>NUCLEOTIDE SEQUENCE</scope>
    <source>
        <strain evidence="2">JCM 4834</strain>
    </source>
</reference>
<dbReference type="EMBL" id="BMVX01000036">
    <property type="protein sequence ID" value="GGZ94168.1"/>
    <property type="molecule type" value="Genomic_DNA"/>
</dbReference>
<keyword evidence="4" id="KW-1185">Reference proteome</keyword>
<feature type="transmembrane region" description="Helical" evidence="1">
    <location>
        <begin position="126"/>
        <end position="150"/>
    </location>
</feature>
<gene>
    <name evidence="3" type="ORF">CP968_29475</name>
    <name evidence="2" type="ORF">GCM10010371_62510</name>
</gene>